<organism evidence="9 10">
    <name type="scientific">Petrotoga sibirica</name>
    <dbReference type="NCBI Taxonomy" id="156202"/>
    <lineage>
        <taxon>Bacteria</taxon>
        <taxon>Thermotogati</taxon>
        <taxon>Thermotogota</taxon>
        <taxon>Thermotogae</taxon>
        <taxon>Petrotogales</taxon>
        <taxon>Petrotogaceae</taxon>
        <taxon>Petrotoga</taxon>
    </lineage>
</organism>
<dbReference type="GO" id="GO:0005886">
    <property type="term" value="C:plasma membrane"/>
    <property type="evidence" value="ECO:0007669"/>
    <property type="project" value="UniProtKB-SubCell"/>
</dbReference>
<protein>
    <submittedName>
        <fullName evidence="9">Putative multicomponent Na+:H+ antiporter subunit B</fullName>
    </submittedName>
</protein>
<evidence type="ECO:0000256" key="6">
    <source>
        <dbReference type="SAM" id="Phobius"/>
    </source>
</evidence>
<evidence type="ECO:0000256" key="4">
    <source>
        <dbReference type="ARBA" id="ARBA00022989"/>
    </source>
</evidence>
<evidence type="ECO:0000259" key="7">
    <source>
        <dbReference type="Pfam" id="PF00497"/>
    </source>
</evidence>
<feature type="transmembrane region" description="Helical" evidence="6">
    <location>
        <begin position="6"/>
        <end position="21"/>
    </location>
</feature>
<evidence type="ECO:0000313" key="10">
    <source>
        <dbReference type="Proteomes" id="UP000294817"/>
    </source>
</evidence>
<name>A0A4R8EKX4_9BACT</name>
<keyword evidence="5 6" id="KW-0472">Membrane</keyword>
<feature type="transmembrane region" description="Helical" evidence="6">
    <location>
        <begin position="52"/>
        <end position="71"/>
    </location>
</feature>
<gene>
    <name evidence="9" type="ORF">C8D74_11748</name>
</gene>
<dbReference type="EMBL" id="SODZ01000017">
    <property type="protein sequence ID" value="TDX11095.1"/>
    <property type="molecule type" value="Genomic_DNA"/>
</dbReference>
<dbReference type="AlphaFoldDB" id="A0A4R8EKX4"/>
<proteinExistence type="predicted"/>
<evidence type="ECO:0000256" key="3">
    <source>
        <dbReference type="ARBA" id="ARBA00022692"/>
    </source>
</evidence>
<dbReference type="SUPFAM" id="SSF53850">
    <property type="entry name" value="Periplasmic binding protein-like II"/>
    <property type="match status" value="1"/>
</dbReference>
<evidence type="ECO:0000313" key="9">
    <source>
        <dbReference type="EMBL" id="TDX11095.1"/>
    </source>
</evidence>
<dbReference type="RefSeq" id="WP_103876837.1">
    <property type="nucleotide sequence ID" value="NZ_SODZ01000017.1"/>
</dbReference>
<dbReference type="Proteomes" id="UP000294817">
    <property type="component" value="Unassembled WGS sequence"/>
</dbReference>
<feature type="domain" description="Solute-binding protein family 3/N-terminal" evidence="7">
    <location>
        <begin position="84"/>
        <end position="260"/>
    </location>
</feature>
<feature type="transmembrane region" description="Helical" evidence="6">
    <location>
        <begin position="28"/>
        <end position="46"/>
    </location>
</feature>
<keyword evidence="4 6" id="KW-1133">Transmembrane helix</keyword>
<evidence type="ECO:0000256" key="1">
    <source>
        <dbReference type="ARBA" id="ARBA00004651"/>
    </source>
</evidence>
<sequence>MSYSIIFLFLSLIVLSLYILSQKSYINVIIGYGVFSVAISVLFFLLNAPDVAFVEITIGAAFVVFIYLIAIKKTAEVKVYYIETPYMIEEKEGNLYGFEYELIKEFLERKGLDADFIKVNTEDLEDPMDNINDHGEILAGGIILDDNNYENIIPSSGILLSKLYAVGQPNKTCLGIFMPNLKSKSFEDLDDDFIIDAVRFRKIVMGEERLLSKKIEIIKDTSYRIIFYKRDKSLARDFNKFLEEIKSDTEYYENLVRRYIG</sequence>
<evidence type="ECO:0000256" key="2">
    <source>
        <dbReference type="ARBA" id="ARBA00022475"/>
    </source>
</evidence>
<evidence type="ECO:0000256" key="5">
    <source>
        <dbReference type="ARBA" id="ARBA00023136"/>
    </source>
</evidence>
<dbReference type="InterPro" id="IPR001638">
    <property type="entry name" value="Solute-binding_3/MltF_N"/>
</dbReference>
<keyword evidence="3 6" id="KW-0812">Transmembrane</keyword>
<evidence type="ECO:0000259" key="8">
    <source>
        <dbReference type="Pfam" id="PF13244"/>
    </source>
</evidence>
<reference evidence="9 10" key="1">
    <citation type="submission" date="2019-03" db="EMBL/GenBank/DDBJ databases">
        <title>Genomic Encyclopedia of Type Strains, Phase IV (KMG-IV): sequencing the most valuable type-strain genomes for metagenomic binning, comparative biology and taxonomic classification.</title>
        <authorList>
            <person name="Goeker M."/>
        </authorList>
    </citation>
    <scope>NUCLEOTIDE SEQUENCE [LARGE SCALE GENOMIC DNA]</scope>
    <source>
        <strain evidence="9 10">DSM 13575</strain>
    </source>
</reference>
<dbReference type="InterPro" id="IPR025383">
    <property type="entry name" value="MrpA_C/MbhD"/>
</dbReference>
<comment type="caution">
    <text evidence="9">The sequence shown here is derived from an EMBL/GenBank/DDBJ whole genome shotgun (WGS) entry which is preliminary data.</text>
</comment>
<dbReference type="Pfam" id="PF13244">
    <property type="entry name" value="MbhD"/>
    <property type="match status" value="1"/>
</dbReference>
<keyword evidence="2" id="KW-1003">Cell membrane</keyword>
<accession>A0A4R8EKX4</accession>
<keyword evidence="10" id="KW-1185">Reference proteome</keyword>
<comment type="subcellular location">
    <subcellularLocation>
        <location evidence="1">Cell membrane</location>
        <topology evidence="1">Multi-pass membrane protein</topology>
    </subcellularLocation>
</comment>
<feature type="domain" description="MrpA C-terminal/MbhD" evidence="8">
    <location>
        <begin position="12"/>
        <end position="74"/>
    </location>
</feature>
<dbReference type="Gene3D" id="3.40.190.10">
    <property type="entry name" value="Periplasmic binding protein-like II"/>
    <property type="match status" value="1"/>
</dbReference>
<dbReference type="Pfam" id="PF00497">
    <property type="entry name" value="SBP_bac_3"/>
    <property type="match status" value="1"/>
</dbReference>